<dbReference type="EMBL" id="MUXT01000003">
    <property type="protein sequence ID" value="OOR84781.1"/>
    <property type="molecule type" value="Genomic_DNA"/>
</dbReference>
<reference evidence="2 3" key="1">
    <citation type="submission" date="2017-02" db="EMBL/GenBank/DDBJ databases">
        <title>Draft genome sequence of Moraxella canis CCUG 8415A type strain.</title>
        <authorList>
            <person name="Engstrom-Jakobsson H."/>
            <person name="Salva-Serra F."/>
            <person name="Thorell K."/>
            <person name="Gonzales-Siles L."/>
            <person name="Karlsson R."/>
            <person name="Boulund F."/>
            <person name="Engstrand L."/>
            <person name="Moore E."/>
        </authorList>
    </citation>
    <scope>NUCLEOTIDE SEQUENCE [LARGE SCALE GENOMIC DNA]</scope>
    <source>
        <strain evidence="2 3">CCUG 8415A</strain>
    </source>
</reference>
<sequence>MLMNIQNTAKRPTSPHPILNLGFRIFFVGSAVFAAISMLLWLVILQGFAPFQGVVSPFYWHGHEMVFGYALAVIAGFLLTAVKTWTNQPMPYGWHLGAIFGAWAVSRLIWLGLHATPSIALFVAAFVFDMIFWGMTTFAVIKAVWAVRQKRQIGIIAKLVLLTVASVAFYVGVLINHHGTQQIALYFALYLVIGVVFTIARRVLPFFITKGISVNHDGTPNGIQLEQKNSNLLDKLNLFGFFGFIIFDLFIKQPMMAGVCALVCLVANLARLNNWYHHAIWQKPLLWSLIIAFFGMTVSLAMFVLYPIATQLNWFGSVNIHTLGLHGLAVFGIGLMTIAMMARVSLGHTGRNIHQPPATVSLMFMLMILCGIFRVVLPLFFNDSYMPLMLLSQVLWIASFVIFCLCYVGILVKPRTDGLFG</sequence>
<dbReference type="InterPro" id="IPR010266">
    <property type="entry name" value="NnrS"/>
</dbReference>
<feature type="transmembrane region" description="Helical" evidence="1">
    <location>
        <begin position="153"/>
        <end position="171"/>
    </location>
</feature>
<feature type="transmembrane region" description="Helical" evidence="1">
    <location>
        <begin position="232"/>
        <end position="250"/>
    </location>
</feature>
<evidence type="ECO:0000313" key="2">
    <source>
        <dbReference type="EMBL" id="OOR84781.1"/>
    </source>
</evidence>
<comment type="caution">
    <text evidence="2">The sequence shown here is derived from an EMBL/GenBank/DDBJ whole genome shotgun (WGS) entry which is preliminary data.</text>
</comment>
<keyword evidence="1" id="KW-0812">Transmembrane</keyword>
<feature type="transmembrane region" description="Helical" evidence="1">
    <location>
        <begin position="21"/>
        <end position="45"/>
    </location>
</feature>
<gene>
    <name evidence="2" type="ORF">B0180_02315</name>
</gene>
<proteinExistence type="predicted"/>
<evidence type="ECO:0000313" key="3">
    <source>
        <dbReference type="Proteomes" id="UP000190322"/>
    </source>
</evidence>
<feature type="transmembrane region" description="Helical" evidence="1">
    <location>
        <begin position="358"/>
        <end position="381"/>
    </location>
</feature>
<feature type="transmembrane region" description="Helical" evidence="1">
    <location>
        <begin position="119"/>
        <end position="141"/>
    </location>
</feature>
<feature type="transmembrane region" description="Helical" evidence="1">
    <location>
        <begin position="393"/>
        <end position="412"/>
    </location>
</feature>
<keyword evidence="1" id="KW-1133">Transmembrane helix</keyword>
<dbReference type="Pfam" id="PF05940">
    <property type="entry name" value="NnrS"/>
    <property type="match status" value="1"/>
</dbReference>
<feature type="transmembrane region" description="Helical" evidence="1">
    <location>
        <begin position="94"/>
        <end position="113"/>
    </location>
</feature>
<accession>A0A1S9ZP00</accession>
<feature type="transmembrane region" description="Helical" evidence="1">
    <location>
        <begin position="65"/>
        <end position="82"/>
    </location>
</feature>
<evidence type="ECO:0000256" key="1">
    <source>
        <dbReference type="SAM" id="Phobius"/>
    </source>
</evidence>
<dbReference type="RefSeq" id="WP_078255507.1">
    <property type="nucleotide sequence ID" value="NZ_MUXT01000003.1"/>
</dbReference>
<dbReference type="AlphaFoldDB" id="A0A1S9ZP00"/>
<name>A0A1S9ZP00_9GAMM</name>
<protein>
    <submittedName>
        <fullName evidence="2">Short-chain dehydrogenase</fullName>
    </submittedName>
</protein>
<dbReference type="Proteomes" id="UP000190322">
    <property type="component" value="Unassembled WGS sequence"/>
</dbReference>
<organism evidence="2 3">
    <name type="scientific">Moraxella canis</name>
    <dbReference type="NCBI Taxonomy" id="90239"/>
    <lineage>
        <taxon>Bacteria</taxon>
        <taxon>Pseudomonadati</taxon>
        <taxon>Pseudomonadota</taxon>
        <taxon>Gammaproteobacteria</taxon>
        <taxon>Moraxellales</taxon>
        <taxon>Moraxellaceae</taxon>
        <taxon>Moraxella</taxon>
    </lineage>
</organism>
<feature type="transmembrane region" description="Helical" evidence="1">
    <location>
        <begin position="256"/>
        <end position="273"/>
    </location>
</feature>
<feature type="transmembrane region" description="Helical" evidence="1">
    <location>
        <begin position="328"/>
        <end position="346"/>
    </location>
</feature>
<keyword evidence="1" id="KW-0472">Membrane</keyword>
<feature type="transmembrane region" description="Helical" evidence="1">
    <location>
        <begin position="183"/>
        <end position="200"/>
    </location>
</feature>
<feature type="transmembrane region" description="Helical" evidence="1">
    <location>
        <begin position="285"/>
        <end position="308"/>
    </location>
</feature>